<dbReference type="Gene3D" id="3.40.640.10">
    <property type="entry name" value="Type I PLP-dependent aspartate aminotransferase-like (Major domain)"/>
    <property type="match status" value="1"/>
</dbReference>
<keyword evidence="11" id="KW-1185">Reference proteome</keyword>
<evidence type="ECO:0000256" key="8">
    <source>
        <dbReference type="PIRSR" id="PIRSR001434-2"/>
    </source>
</evidence>
<dbReference type="GO" id="GO:0047982">
    <property type="term" value="F:homocysteine desulfhydrase activity"/>
    <property type="evidence" value="ECO:0007669"/>
    <property type="project" value="UniProtKB-EC"/>
</dbReference>
<reference evidence="10 11" key="1">
    <citation type="submission" date="2015-12" db="EMBL/GenBank/DDBJ databases">
        <title>Draft genome of Thermovenabulum gondwanense isolated from a red thermophilic microbial mat colonisisng an outflow channel of a bore well.</title>
        <authorList>
            <person name="Patel B.K."/>
        </authorList>
    </citation>
    <scope>NUCLEOTIDE SEQUENCE [LARGE SCALE GENOMIC DNA]</scope>
    <source>
        <strain evidence="10 11">R270</strain>
    </source>
</reference>
<sequence>MEIKRARFGTKAVHAGQQPDKDTGALNLPMFLTSTFVFTPEKMERYLSGNKEGIFTYGRSRNPTQNSFQEKIASLENAPAALATSSGMAAITLAILSFVHPGDHIISVKTIYGGTHALFTKIFKELKIEITFVDSLSEEELLKSKKPNTKLIYIESILNPTLEVPDIPTAVDFAKKNGLKVIVDNTFTTPYLFKPYDIGVDIIVHSTTKYINGHGDHLGGIILGDKDYIENIRSGIYQEFGPVPSPFACWLGLRGVKTLHLRMRQHCENADKFARWLKGHPYVEGVVYPGLEEHPQHELAKKLFKNGFGGMVSFMVKGGLKDAQRVINNLKMAHYAVSLGDLDTLVQHPATMTHGKIAKEERLKMGIPDNMIRVSVGVEEIEDIIEDFEQALEKAYK</sequence>
<evidence type="ECO:0000256" key="3">
    <source>
        <dbReference type="ARBA" id="ARBA00022898"/>
    </source>
</evidence>
<keyword evidence="3 8" id="KW-0663">Pyridoxal phosphate</keyword>
<dbReference type="RefSeq" id="WP_068748819.1">
    <property type="nucleotide sequence ID" value="NZ_LOHZ01000036.1"/>
</dbReference>
<evidence type="ECO:0000256" key="7">
    <source>
        <dbReference type="ARBA" id="ARBA00052699"/>
    </source>
</evidence>
<evidence type="ECO:0000313" key="10">
    <source>
        <dbReference type="EMBL" id="KYO65255.1"/>
    </source>
</evidence>
<evidence type="ECO:0000256" key="9">
    <source>
        <dbReference type="RuleBase" id="RU362118"/>
    </source>
</evidence>
<comment type="catalytic activity">
    <reaction evidence="7">
        <text>L-methionine + H2O = methanethiol + 2-oxobutanoate + NH4(+)</text>
        <dbReference type="Rhea" id="RHEA:23800"/>
        <dbReference type="ChEBI" id="CHEBI:15377"/>
        <dbReference type="ChEBI" id="CHEBI:16007"/>
        <dbReference type="ChEBI" id="CHEBI:16763"/>
        <dbReference type="ChEBI" id="CHEBI:28938"/>
        <dbReference type="ChEBI" id="CHEBI:57844"/>
        <dbReference type="EC" id="4.4.1.11"/>
    </reaction>
    <physiologicalReaction direction="left-to-right" evidence="7">
        <dbReference type="Rhea" id="RHEA:23801"/>
    </physiologicalReaction>
</comment>
<evidence type="ECO:0000256" key="4">
    <source>
        <dbReference type="ARBA" id="ARBA00047175"/>
    </source>
</evidence>
<dbReference type="PIRSF" id="PIRSF001434">
    <property type="entry name" value="CGS"/>
    <property type="match status" value="1"/>
</dbReference>
<dbReference type="PROSITE" id="PS00868">
    <property type="entry name" value="CYS_MET_METAB_PP"/>
    <property type="match status" value="1"/>
</dbReference>
<comment type="similarity">
    <text evidence="2 9">Belongs to the trans-sulfuration enzymes family.</text>
</comment>
<evidence type="ECO:0000313" key="11">
    <source>
        <dbReference type="Proteomes" id="UP000075737"/>
    </source>
</evidence>
<organism evidence="10 11">
    <name type="scientific">Thermovenabulum gondwanense</name>
    <dbReference type="NCBI Taxonomy" id="520767"/>
    <lineage>
        <taxon>Bacteria</taxon>
        <taxon>Bacillati</taxon>
        <taxon>Bacillota</taxon>
        <taxon>Clostridia</taxon>
        <taxon>Thermosediminibacterales</taxon>
        <taxon>Thermosediminibacteraceae</taxon>
        <taxon>Thermovenabulum</taxon>
    </lineage>
</organism>
<dbReference type="InterPro" id="IPR054542">
    <property type="entry name" value="Cys_met_metab_PP"/>
</dbReference>
<comment type="catalytic activity">
    <reaction evidence="6">
        <text>L-homocysteine + H2O = 2-oxobutanoate + hydrogen sulfide + NH4(+) + H(+)</text>
        <dbReference type="Rhea" id="RHEA:14501"/>
        <dbReference type="ChEBI" id="CHEBI:15377"/>
        <dbReference type="ChEBI" id="CHEBI:15378"/>
        <dbReference type="ChEBI" id="CHEBI:16763"/>
        <dbReference type="ChEBI" id="CHEBI:28938"/>
        <dbReference type="ChEBI" id="CHEBI:29919"/>
        <dbReference type="ChEBI" id="CHEBI:58199"/>
        <dbReference type="EC" id="4.4.1.2"/>
    </reaction>
    <physiologicalReaction direction="left-to-right" evidence="6">
        <dbReference type="Rhea" id="RHEA:14502"/>
    </physiologicalReaction>
</comment>
<dbReference type="AlphaFoldDB" id="A0A162MCI9"/>
<name>A0A162MCI9_9FIRM</name>
<comment type="cofactor">
    <cofactor evidence="1 9">
        <name>pyridoxal 5'-phosphate</name>
        <dbReference type="ChEBI" id="CHEBI:597326"/>
    </cofactor>
</comment>
<dbReference type="Proteomes" id="UP000075737">
    <property type="component" value="Unassembled WGS sequence"/>
</dbReference>
<dbReference type="OrthoDB" id="9780685at2"/>
<dbReference type="FunFam" id="3.90.1150.10:FF:000033">
    <property type="entry name" value="Cystathionine gamma-synthase"/>
    <property type="match status" value="1"/>
</dbReference>
<protein>
    <recommendedName>
        <fullName evidence="4">homocysteine desulfhydrase</fullName>
        <ecNumber evidence="4">4.4.1.2</ecNumber>
    </recommendedName>
    <alternativeName>
        <fullName evidence="5">Homocysteine desulfhydrase</fullName>
    </alternativeName>
</protein>
<dbReference type="Pfam" id="PF01053">
    <property type="entry name" value="Cys_Met_Meta_PP"/>
    <property type="match status" value="1"/>
</dbReference>
<dbReference type="PANTHER" id="PTHR11808:SF80">
    <property type="entry name" value="CYSTATHIONINE GAMMA-LYASE"/>
    <property type="match status" value="1"/>
</dbReference>
<dbReference type="GO" id="GO:0030170">
    <property type="term" value="F:pyridoxal phosphate binding"/>
    <property type="evidence" value="ECO:0007669"/>
    <property type="project" value="InterPro"/>
</dbReference>
<dbReference type="CDD" id="cd00614">
    <property type="entry name" value="CGS_like"/>
    <property type="match status" value="1"/>
</dbReference>
<dbReference type="Gene3D" id="3.90.1150.10">
    <property type="entry name" value="Aspartate Aminotransferase, domain 1"/>
    <property type="match status" value="1"/>
</dbReference>
<dbReference type="SUPFAM" id="SSF53383">
    <property type="entry name" value="PLP-dependent transferases"/>
    <property type="match status" value="1"/>
</dbReference>
<dbReference type="STRING" id="520767.ATZ99_17040"/>
<dbReference type="EC" id="4.4.1.2" evidence="4"/>
<dbReference type="InterPro" id="IPR015422">
    <property type="entry name" value="PyrdxlP-dep_Trfase_small"/>
</dbReference>
<proteinExistence type="inferred from homology"/>
<dbReference type="FunFam" id="3.40.640.10:FF:000046">
    <property type="entry name" value="Cystathionine gamma-lyase"/>
    <property type="match status" value="1"/>
</dbReference>
<dbReference type="InterPro" id="IPR000277">
    <property type="entry name" value="Cys/Met-Metab_PyrdxlP-dep_enz"/>
</dbReference>
<gene>
    <name evidence="10" type="primary">mdeA_2</name>
    <name evidence="10" type="ORF">ATZ99_17040</name>
</gene>
<dbReference type="PANTHER" id="PTHR11808">
    <property type="entry name" value="TRANS-SULFURATION ENZYME FAMILY MEMBER"/>
    <property type="match status" value="1"/>
</dbReference>
<feature type="modified residue" description="N6-(pyridoxal phosphate)lysine" evidence="8">
    <location>
        <position position="209"/>
    </location>
</feature>
<evidence type="ECO:0000256" key="1">
    <source>
        <dbReference type="ARBA" id="ARBA00001933"/>
    </source>
</evidence>
<evidence type="ECO:0000256" key="6">
    <source>
        <dbReference type="ARBA" id="ARBA00048780"/>
    </source>
</evidence>
<dbReference type="GO" id="GO:0005737">
    <property type="term" value="C:cytoplasm"/>
    <property type="evidence" value="ECO:0007669"/>
    <property type="project" value="TreeGrafter"/>
</dbReference>
<comment type="caution">
    <text evidence="10">The sequence shown here is derived from an EMBL/GenBank/DDBJ whole genome shotgun (WGS) entry which is preliminary data.</text>
</comment>
<dbReference type="GO" id="GO:0009086">
    <property type="term" value="P:methionine biosynthetic process"/>
    <property type="evidence" value="ECO:0007669"/>
    <property type="project" value="UniProtKB-ARBA"/>
</dbReference>
<evidence type="ECO:0000256" key="2">
    <source>
        <dbReference type="ARBA" id="ARBA00009077"/>
    </source>
</evidence>
<dbReference type="GO" id="GO:0019346">
    <property type="term" value="P:transsulfuration"/>
    <property type="evidence" value="ECO:0007669"/>
    <property type="project" value="InterPro"/>
</dbReference>
<dbReference type="GO" id="GO:0018826">
    <property type="term" value="F:methionine gamma-lyase activity"/>
    <property type="evidence" value="ECO:0007669"/>
    <property type="project" value="UniProtKB-EC"/>
</dbReference>
<evidence type="ECO:0000256" key="5">
    <source>
        <dbReference type="ARBA" id="ARBA00047199"/>
    </source>
</evidence>
<dbReference type="PATRIC" id="fig|520767.4.peg.1817"/>
<dbReference type="EMBL" id="LOHZ01000036">
    <property type="protein sequence ID" value="KYO65255.1"/>
    <property type="molecule type" value="Genomic_DNA"/>
</dbReference>
<dbReference type="InterPro" id="IPR015421">
    <property type="entry name" value="PyrdxlP-dep_Trfase_major"/>
</dbReference>
<accession>A0A162MCI9</accession>
<dbReference type="InterPro" id="IPR015424">
    <property type="entry name" value="PyrdxlP-dep_Trfase"/>
</dbReference>
<keyword evidence="10" id="KW-0456">Lyase</keyword>